<dbReference type="SUPFAM" id="SSF56091">
    <property type="entry name" value="DNA ligase/mRNA capping enzyme, catalytic domain"/>
    <property type="match status" value="1"/>
</dbReference>
<dbReference type="InterPro" id="IPR016130">
    <property type="entry name" value="Tyr_Pase_AS"/>
</dbReference>
<dbReference type="InterPro" id="IPR000387">
    <property type="entry name" value="Tyr_Pase_dom"/>
</dbReference>
<dbReference type="InterPro" id="IPR000340">
    <property type="entry name" value="Dual-sp_phosphatase_cat-dom"/>
</dbReference>
<dbReference type="WBParaSite" id="jg12027">
    <property type="protein sequence ID" value="jg12027"/>
    <property type="gene ID" value="jg12027"/>
</dbReference>
<dbReference type="SUPFAM" id="SSF52799">
    <property type="entry name" value="(Phosphotyrosine protein) phosphatases II"/>
    <property type="match status" value="1"/>
</dbReference>
<dbReference type="Pfam" id="PF00782">
    <property type="entry name" value="DSPc"/>
    <property type="match status" value="1"/>
</dbReference>
<dbReference type="InterPro" id="IPR001339">
    <property type="entry name" value="mRNA_cap_enzyme_adenylation"/>
</dbReference>
<keyword evidence="2" id="KW-1185">Reference proteome</keyword>
<reference evidence="3" key="1">
    <citation type="submission" date="2022-11" db="UniProtKB">
        <authorList>
            <consortium name="WormBaseParasite"/>
        </authorList>
    </citation>
    <scope>IDENTIFICATION</scope>
</reference>
<dbReference type="GO" id="GO:0006370">
    <property type="term" value="P:7-methylguanosine mRNA capping"/>
    <property type="evidence" value="ECO:0007669"/>
    <property type="project" value="InterPro"/>
</dbReference>
<organism evidence="2 3">
    <name type="scientific">Ditylenchus dipsaci</name>
    <dbReference type="NCBI Taxonomy" id="166011"/>
    <lineage>
        <taxon>Eukaryota</taxon>
        <taxon>Metazoa</taxon>
        <taxon>Ecdysozoa</taxon>
        <taxon>Nematoda</taxon>
        <taxon>Chromadorea</taxon>
        <taxon>Rhabditida</taxon>
        <taxon>Tylenchina</taxon>
        <taxon>Tylenchomorpha</taxon>
        <taxon>Sphaerularioidea</taxon>
        <taxon>Anguinidae</taxon>
        <taxon>Anguininae</taxon>
        <taxon>Ditylenchus</taxon>
    </lineage>
</organism>
<dbReference type="PROSITE" id="PS50056">
    <property type="entry name" value="TYR_PHOSPHATASE_2"/>
    <property type="match status" value="1"/>
</dbReference>
<protein>
    <submittedName>
        <fullName evidence="3">Tyrosine specific protein phosphatases domain-containing protein</fullName>
    </submittedName>
</protein>
<evidence type="ECO:0000313" key="2">
    <source>
        <dbReference type="Proteomes" id="UP000887574"/>
    </source>
</evidence>
<dbReference type="Proteomes" id="UP000887574">
    <property type="component" value="Unplaced"/>
</dbReference>
<dbReference type="GO" id="GO:0004484">
    <property type="term" value="F:mRNA guanylyltransferase activity"/>
    <property type="evidence" value="ECO:0007669"/>
    <property type="project" value="InterPro"/>
</dbReference>
<evidence type="ECO:0000259" key="1">
    <source>
        <dbReference type="PROSITE" id="PS50056"/>
    </source>
</evidence>
<evidence type="ECO:0000313" key="3">
    <source>
        <dbReference type="WBParaSite" id="jg12027"/>
    </source>
</evidence>
<dbReference type="PANTHER" id="PTHR10367">
    <property type="entry name" value="MRNA-CAPPING ENZYME"/>
    <property type="match status" value="1"/>
</dbReference>
<accession>A0A915CSP3</accession>
<proteinExistence type="predicted"/>
<dbReference type="CDD" id="cd07895">
    <property type="entry name" value="Adenylation_mRNA_capping"/>
    <property type="match status" value="1"/>
</dbReference>
<dbReference type="InterPro" id="IPR029021">
    <property type="entry name" value="Prot-tyrosine_phosphatase-like"/>
</dbReference>
<dbReference type="PROSITE" id="PS00383">
    <property type="entry name" value="TYR_PHOSPHATASE_1"/>
    <property type="match status" value="1"/>
</dbReference>
<dbReference type="Gene3D" id="3.90.190.10">
    <property type="entry name" value="Protein tyrosine phosphatase superfamily"/>
    <property type="match status" value="2"/>
</dbReference>
<dbReference type="InterPro" id="IPR051029">
    <property type="entry name" value="mRNA_Capping_Enz/RNA_Phosphat"/>
</dbReference>
<dbReference type="Gene3D" id="3.30.470.30">
    <property type="entry name" value="DNA ligase/mRNA capping enzyme"/>
    <property type="match status" value="1"/>
</dbReference>
<dbReference type="AlphaFoldDB" id="A0A915CSP3"/>
<dbReference type="Pfam" id="PF01331">
    <property type="entry name" value="mRNA_cap_enzyme"/>
    <property type="match status" value="1"/>
</dbReference>
<feature type="domain" description="Tyrosine specific protein phosphatases" evidence="1">
    <location>
        <begin position="64"/>
        <end position="116"/>
    </location>
</feature>
<sequence length="393" mass="45274">MSCLKKDLQFHPEDIFKNEIDNPGSSARIGMVVDLTKSYRFYDKEEIVVHGCIYKKIPIEGHGQSPTKNPNDIIAVHCTHGFNRTGFLIIAYLVEECGYALDMAVQEFSAARPDGIYKQGYLDDLCQRYGDGEAMEIKALGRPLWESGPVEDTQTQVGKSVDARILGSAEEIDSSPKFMDGLKLSTVEGSRVLFRWGKNFPGSQPVSLEESPQKQNMSLLATLPYMVSWKADGMRYLVLIDGEDQIYAFDRDFNVFHIPKVKFPHRESERSICNTLVDAEMIIERVQDEKGEILSIPRLLIYDLIWFENTNIGREPFWKRFEMVKHELIDPLIAAMRKGTIRREDQLMSIRRKDFYLLEATHKLFDFPAERFAICSWTMRATFEVETSWPVHY</sequence>
<name>A0A915CSP3_9BILA</name>
<dbReference type="GO" id="GO:0005524">
    <property type="term" value="F:ATP binding"/>
    <property type="evidence" value="ECO:0007669"/>
    <property type="project" value="InterPro"/>
</dbReference>
<dbReference type="PANTHER" id="PTHR10367:SF17">
    <property type="entry name" value="MRNA-CAPPING ENZYME"/>
    <property type="match status" value="1"/>
</dbReference>